<feature type="region of interest" description="Disordered" evidence="1">
    <location>
        <begin position="1"/>
        <end position="54"/>
    </location>
</feature>
<name>A0A6A5KCT7_9PLEO</name>
<keyword evidence="3" id="KW-1185">Reference proteome</keyword>
<reference evidence="2" key="1">
    <citation type="submission" date="2020-01" db="EMBL/GenBank/DDBJ databases">
        <authorList>
            <consortium name="DOE Joint Genome Institute"/>
            <person name="Haridas S."/>
            <person name="Albert R."/>
            <person name="Binder M."/>
            <person name="Bloem J."/>
            <person name="Labutti K."/>
            <person name="Salamov A."/>
            <person name="Andreopoulos B."/>
            <person name="Baker S.E."/>
            <person name="Barry K."/>
            <person name="Bills G."/>
            <person name="Bluhm B.H."/>
            <person name="Cannon C."/>
            <person name="Castanera R."/>
            <person name="Culley D.E."/>
            <person name="Daum C."/>
            <person name="Ezra D."/>
            <person name="Gonzalez J.B."/>
            <person name="Henrissat B."/>
            <person name="Kuo A."/>
            <person name="Liang C."/>
            <person name="Lipzen A."/>
            <person name="Lutzoni F."/>
            <person name="Magnuson J."/>
            <person name="Mondo S."/>
            <person name="Nolan M."/>
            <person name="Ohm R."/>
            <person name="Pangilinan J."/>
            <person name="Park H.-J."/>
            <person name="Ramirez L."/>
            <person name="Alfaro M."/>
            <person name="Sun H."/>
            <person name="Tritt A."/>
            <person name="Yoshinaga Y."/>
            <person name="Zwiers L.-H."/>
            <person name="Turgeon B.G."/>
            <person name="Goodwin S.B."/>
            <person name="Spatafora J.W."/>
            <person name="Crous P.W."/>
            <person name="Grigoriev I.V."/>
        </authorList>
    </citation>
    <scope>NUCLEOTIDE SEQUENCE</scope>
    <source>
        <strain evidence="2">P77</strain>
    </source>
</reference>
<gene>
    <name evidence="2" type="ORF">BDW02DRAFT_569291</name>
</gene>
<organism evidence="2 3">
    <name type="scientific">Decorospora gaudefroyi</name>
    <dbReference type="NCBI Taxonomy" id="184978"/>
    <lineage>
        <taxon>Eukaryota</taxon>
        <taxon>Fungi</taxon>
        <taxon>Dikarya</taxon>
        <taxon>Ascomycota</taxon>
        <taxon>Pezizomycotina</taxon>
        <taxon>Dothideomycetes</taxon>
        <taxon>Pleosporomycetidae</taxon>
        <taxon>Pleosporales</taxon>
        <taxon>Pleosporineae</taxon>
        <taxon>Pleosporaceae</taxon>
        <taxon>Decorospora</taxon>
    </lineage>
</organism>
<protein>
    <submittedName>
        <fullName evidence="2">Uncharacterized protein</fullName>
    </submittedName>
</protein>
<evidence type="ECO:0000256" key="1">
    <source>
        <dbReference type="SAM" id="MobiDB-lite"/>
    </source>
</evidence>
<accession>A0A6A5KCT7</accession>
<evidence type="ECO:0000313" key="3">
    <source>
        <dbReference type="Proteomes" id="UP000800040"/>
    </source>
</evidence>
<feature type="compositionally biased region" description="Polar residues" evidence="1">
    <location>
        <begin position="33"/>
        <end position="54"/>
    </location>
</feature>
<dbReference type="AlphaFoldDB" id="A0A6A5KCT7"/>
<dbReference type="OrthoDB" id="3932216at2759"/>
<dbReference type="EMBL" id="ML975306">
    <property type="protein sequence ID" value="KAF1834149.1"/>
    <property type="molecule type" value="Genomic_DNA"/>
</dbReference>
<sequence>MGDRDTPPCSGPNTQTPQTPLPEVAGTIASPRSIVTTSPDQAAPSSTVPIPKNPTQTLVEADPQLKRLQQDLLVLSSLNENSTLHWRPSWFAQEPFSKQFWTLQNPPNVVTEKLPSTVPQGREYYTRRMRREDDAPPYYIKSWEHWERYCEMYGIPQDFLCKEQVELIRVGLPRDKKGMLCRTCAEISMEN</sequence>
<dbReference type="Proteomes" id="UP000800040">
    <property type="component" value="Unassembled WGS sequence"/>
</dbReference>
<evidence type="ECO:0000313" key="2">
    <source>
        <dbReference type="EMBL" id="KAF1834149.1"/>
    </source>
</evidence>
<proteinExistence type="predicted"/>